<dbReference type="EMBL" id="PYGC01000010">
    <property type="protein sequence ID" value="PSK81252.1"/>
    <property type="molecule type" value="Genomic_DNA"/>
</dbReference>
<dbReference type="AlphaFoldDB" id="A0A2P8C8G4"/>
<evidence type="ECO:0000313" key="5">
    <source>
        <dbReference type="Proteomes" id="UP000396862"/>
    </source>
</evidence>
<dbReference type="Proteomes" id="UP000396862">
    <property type="component" value="Unassembled WGS sequence"/>
</dbReference>
<keyword evidence="1" id="KW-1133">Transmembrane helix</keyword>
<feature type="transmembrane region" description="Helical" evidence="1">
    <location>
        <begin position="155"/>
        <end position="175"/>
    </location>
</feature>
<reference evidence="3 4" key="1">
    <citation type="submission" date="2018-03" db="EMBL/GenBank/DDBJ databases">
        <title>Genomic Encyclopedia of Archaeal and Bacterial Type Strains, Phase II (KMG-II): from individual species to whole genera.</title>
        <authorList>
            <person name="Goeker M."/>
        </authorList>
    </citation>
    <scope>NUCLEOTIDE SEQUENCE [LARGE SCALE GENOMIC DNA]</scope>
    <source>
        <strain evidence="3 4">DSM 27267</strain>
    </source>
</reference>
<dbReference type="RefSeq" id="WP_106543246.1">
    <property type="nucleotide sequence ID" value="NZ_BLAU01000001.1"/>
</dbReference>
<evidence type="ECO:0000313" key="4">
    <source>
        <dbReference type="Proteomes" id="UP000240621"/>
    </source>
</evidence>
<accession>A0A2P8C8G4</accession>
<keyword evidence="5" id="KW-1185">Reference proteome</keyword>
<comment type="caution">
    <text evidence="3">The sequence shown here is derived from an EMBL/GenBank/DDBJ whole genome shotgun (WGS) entry which is preliminary data.</text>
</comment>
<feature type="transmembrane region" description="Helical" evidence="1">
    <location>
        <begin position="120"/>
        <end position="143"/>
    </location>
</feature>
<keyword evidence="1" id="KW-0812">Transmembrane</keyword>
<reference evidence="2 5" key="2">
    <citation type="submission" date="2019-10" db="EMBL/GenBank/DDBJ databases">
        <title>Prolixibacter strains distinguished by the presence of nitrate reductase genes were adept at nitrate-dependent anaerobic corrosion of metallic iron and carbon steel.</title>
        <authorList>
            <person name="Iino T."/>
            <person name="Shono N."/>
            <person name="Ito K."/>
            <person name="Nakamura R."/>
            <person name="Sueoka K."/>
            <person name="Harayama S."/>
            <person name="Ohkuma M."/>
        </authorList>
    </citation>
    <scope>NUCLEOTIDE SEQUENCE [LARGE SCALE GENOMIC DNA]</scope>
    <source>
        <strain evidence="2 5">MIC1-1</strain>
    </source>
</reference>
<keyword evidence="1" id="KW-0472">Membrane</keyword>
<organism evidence="3 4">
    <name type="scientific">Prolixibacter denitrificans</name>
    <dbReference type="NCBI Taxonomy" id="1541063"/>
    <lineage>
        <taxon>Bacteria</taxon>
        <taxon>Pseudomonadati</taxon>
        <taxon>Bacteroidota</taxon>
        <taxon>Bacteroidia</taxon>
        <taxon>Marinilabiliales</taxon>
        <taxon>Prolixibacteraceae</taxon>
        <taxon>Prolixibacter</taxon>
    </lineage>
</organism>
<evidence type="ECO:0000313" key="2">
    <source>
        <dbReference type="EMBL" id="GET21664.1"/>
    </source>
</evidence>
<gene>
    <name evidence="3" type="ORF">CLV93_11036</name>
    <name evidence="2" type="ORF">JCM18694_19100</name>
</gene>
<dbReference type="EMBL" id="BLAU01000001">
    <property type="protein sequence ID" value="GET21664.1"/>
    <property type="molecule type" value="Genomic_DNA"/>
</dbReference>
<sequence>MKKDKKSGLRKLGETLLKKGLPLLGSIVTGGASDRIINLLKGATGILDDDPEAIEKQLTDHPELLVKLKELEATNKVQLQELLLQSARIELEETQSYLGDVQDARRREIQVTNATGRRDWLFLALAIIVVVGFFTLVMMAVIGSFNGKTFSTNGAINQLFGALVAGFTMVLSYFFGSSKGSADKTNLMEQRFRTQPTAMPTTNEPFTNAKG</sequence>
<name>A0A2P8C8G4_9BACT</name>
<evidence type="ECO:0000256" key="1">
    <source>
        <dbReference type="SAM" id="Phobius"/>
    </source>
</evidence>
<evidence type="ECO:0000313" key="3">
    <source>
        <dbReference type="EMBL" id="PSK81252.1"/>
    </source>
</evidence>
<proteinExistence type="predicted"/>
<dbReference type="Proteomes" id="UP000240621">
    <property type="component" value="Unassembled WGS sequence"/>
</dbReference>
<protein>
    <submittedName>
        <fullName evidence="3">Uncharacterized protein</fullName>
    </submittedName>
</protein>
<dbReference type="OrthoDB" id="1122389at2"/>